<dbReference type="GeneID" id="106805067"/>
<accession>A0ABM1DQ06</accession>
<protein>
    <submittedName>
        <fullName evidence="3">Wiskott-Aldrich syndrome protein homolog 1-like isoform X1</fullName>
    </submittedName>
</protein>
<evidence type="ECO:0000256" key="1">
    <source>
        <dbReference type="SAM" id="MobiDB-lite"/>
    </source>
</evidence>
<feature type="region of interest" description="Disordered" evidence="1">
    <location>
        <begin position="125"/>
        <end position="150"/>
    </location>
</feature>
<dbReference type="RefSeq" id="XP_014662027.1">
    <property type="nucleotide sequence ID" value="XM_014806541.1"/>
</dbReference>
<proteinExistence type="predicted"/>
<feature type="region of interest" description="Disordered" evidence="1">
    <location>
        <begin position="188"/>
        <end position="256"/>
    </location>
</feature>
<evidence type="ECO:0000313" key="3">
    <source>
        <dbReference type="RefSeq" id="XP_014662027.1"/>
    </source>
</evidence>
<gene>
    <name evidence="3" type="primary">LOC106805067</name>
</gene>
<evidence type="ECO:0000313" key="2">
    <source>
        <dbReference type="Proteomes" id="UP000695022"/>
    </source>
</evidence>
<name>A0ABM1DQ06_PRICU</name>
<reference evidence="3" key="1">
    <citation type="submission" date="2025-08" db="UniProtKB">
        <authorList>
            <consortium name="RefSeq"/>
        </authorList>
    </citation>
    <scope>IDENTIFICATION</scope>
</reference>
<keyword evidence="2" id="KW-1185">Reference proteome</keyword>
<feature type="compositionally biased region" description="Polar residues" evidence="1">
    <location>
        <begin position="193"/>
        <end position="205"/>
    </location>
</feature>
<sequence>MENRHVFKATSSSERLSGYRSPVTHTTNYGPFSPHRHAVFTDHRQTSADAMDSPAYQPISEVVEDAAADDTRRRIPTWPPQTGRMAGRRQLQAFARGSGLGPVLGATPPPPGAGAPVPIAFVGSGRGRPQSDVWSRSTVRRPPPSTAMHAVTHTGTTMDAVTQTTCEVRNCTHPVHAMAPRSCPWSAWHEPSRSTPPLSMRQSTPHSPPPPYEERSASAGYPPPPPRYATPSADHNDDDDGDNRARQPIYIIVIPR</sequence>
<dbReference type="Proteomes" id="UP000695022">
    <property type="component" value="Unplaced"/>
</dbReference>
<organism evidence="2 3">
    <name type="scientific">Priapulus caudatus</name>
    <name type="common">Priapulid worm</name>
    <dbReference type="NCBI Taxonomy" id="37621"/>
    <lineage>
        <taxon>Eukaryota</taxon>
        <taxon>Metazoa</taxon>
        <taxon>Ecdysozoa</taxon>
        <taxon>Scalidophora</taxon>
        <taxon>Priapulida</taxon>
        <taxon>Priapulimorpha</taxon>
        <taxon>Priapulimorphida</taxon>
        <taxon>Priapulidae</taxon>
        <taxon>Priapulus</taxon>
    </lineage>
</organism>
<feature type="region of interest" description="Disordered" evidence="1">
    <location>
        <begin position="1"/>
        <end position="30"/>
    </location>
</feature>